<evidence type="ECO:0000256" key="1">
    <source>
        <dbReference type="ARBA" id="ARBA00022729"/>
    </source>
</evidence>
<reference evidence="3 4" key="1">
    <citation type="submission" date="2018-10" db="EMBL/GenBank/DDBJ databases">
        <title>Genome-centric metagenomics revealed C2 chemical producing, CO utilizing Clostridium with novel acetogenic gene cluster.</title>
        <authorList>
            <person name="Kang H."/>
            <person name="Park B."/>
            <person name="Choi I.G."/>
            <person name="Chang I.S."/>
        </authorList>
    </citation>
    <scope>NUCLEOTIDE SEQUENCE [LARGE SCALE GENOMIC DNA]</scope>
    <source>
        <strain evidence="3 4">H21-9</strain>
    </source>
</reference>
<dbReference type="InterPro" id="IPR051922">
    <property type="entry name" value="Bact_Sporulation_Assoc"/>
</dbReference>
<accession>A0A3M0S1L9</accession>
<evidence type="ECO:0000313" key="3">
    <source>
        <dbReference type="EMBL" id="RMC92358.1"/>
    </source>
</evidence>
<dbReference type="AlphaFoldDB" id="A0A3M0S1L9"/>
<keyword evidence="1 2" id="KW-0732">Signal</keyword>
<proteinExistence type="predicted"/>
<feature type="signal peptide" evidence="2">
    <location>
        <begin position="1"/>
        <end position="30"/>
    </location>
</feature>
<dbReference type="PANTHER" id="PTHR30032:SF8">
    <property type="entry name" value="GERMINATION-SPECIFIC N-ACETYLMURAMOYL-L-ALANINE AMIDASE"/>
    <property type="match status" value="1"/>
</dbReference>
<dbReference type="EMBL" id="RFAQ01000113">
    <property type="protein sequence ID" value="RMC92358.1"/>
    <property type="molecule type" value="Genomic_DNA"/>
</dbReference>
<dbReference type="PANTHER" id="PTHR30032">
    <property type="entry name" value="N-ACETYLMURAMOYL-L-ALANINE AMIDASE-RELATED"/>
    <property type="match status" value="1"/>
</dbReference>
<evidence type="ECO:0000256" key="2">
    <source>
        <dbReference type="SAM" id="SignalP"/>
    </source>
</evidence>
<comment type="caution">
    <text evidence="3">The sequence shown here is derived from an EMBL/GenBank/DDBJ whole genome shotgun (WGS) entry which is preliminary data.</text>
</comment>
<dbReference type="Pfam" id="PF04122">
    <property type="entry name" value="CW_binding_2"/>
    <property type="match status" value="3"/>
</dbReference>
<dbReference type="Gene3D" id="3.40.50.12090">
    <property type="match status" value="2"/>
</dbReference>
<feature type="chain" id="PRO_5018034805" evidence="2">
    <location>
        <begin position="31"/>
        <end position="1103"/>
    </location>
</feature>
<organism evidence="3 4">
    <name type="scientific">Clostridium autoethanogenum</name>
    <dbReference type="NCBI Taxonomy" id="84023"/>
    <lineage>
        <taxon>Bacteria</taxon>
        <taxon>Bacillati</taxon>
        <taxon>Bacillota</taxon>
        <taxon>Clostridia</taxon>
        <taxon>Eubacteriales</taxon>
        <taxon>Clostridiaceae</taxon>
        <taxon>Clostridium</taxon>
    </lineage>
</organism>
<dbReference type="Proteomes" id="UP000277999">
    <property type="component" value="Unassembled WGS sequence"/>
</dbReference>
<dbReference type="InterPro" id="IPR007253">
    <property type="entry name" value="Cell_wall-bd_2"/>
</dbReference>
<dbReference type="RefSeq" id="WP_122060250.1">
    <property type="nucleotide sequence ID" value="NZ_RFAQ01000113.1"/>
</dbReference>
<dbReference type="InterPro" id="IPR014755">
    <property type="entry name" value="Cu-Rt/internalin_Ig-like"/>
</dbReference>
<dbReference type="Gene3D" id="2.60.40.1220">
    <property type="match status" value="4"/>
</dbReference>
<protein>
    <submittedName>
        <fullName evidence="3">Cell wall-binding repeat-containing protein</fullName>
    </submittedName>
</protein>
<evidence type="ECO:0000313" key="4">
    <source>
        <dbReference type="Proteomes" id="UP000277999"/>
    </source>
</evidence>
<name>A0A3M0S1L9_9CLOT</name>
<gene>
    <name evidence="3" type="ORF">D9O40_20775</name>
</gene>
<sequence length="1103" mass="117427">MKRNAIKAISTTAVLSLLLSPALPVTSAKAAAGEVTKLSGADCYETAAVVATQNWTSTDNVILASGGGYADAISSAVLAKQLNAPVLLTEAGSLNSNVKSALDKLKPKNIYIIGGTASICQKTRDELKSENYNLIELGGKNRYDTNIAVAKQLVKLGMSADNVMMVGGEGFADALSAAPVAAAKDEILLLGVNSTQAMSPVADFIKSNNSKVTVVGTQTLINDSTYKSVGAVNRISGGSDRFATNLNILNQFNGQLKSDRLYIANASGDKYADALIAASVAGINDAPLVIIAGQKDVQTTNALEYIKSKANSSTDLNVISENGVMSDSTVSDIKNAAQGIVGESATVNSVTAVGLNQIKVVFNTKVDKDSAERAANYEIDDGYLGSVAQTQASPHLQDDGRTVVITFRNPFTQGKNVTFKVKNNILSDDSSSSITEYEKGITFQETGSPSIESVTAVGGNKLEVRFSEPIRMDESNLTSMKINKKSITNYGYNKSYTKIVNECEDWASGVDIYFNSPLPIGNNTFSMPDGTSESKFDNAANIPIQSQSKDFKVESVSGTPQVESVTTNNAGVIYIKYDRAMDTQTALESSNYKINGDTVDVDDSYVTFDSGSGDSIVKIKNVGSMLDQGTNTILVTNDVEDTFGNTVSQTSKTLYYGSDSNKPTVTSANILDSETIRVKFSKDVIRSSATNTGNYTIVDSDGNDISYKLKNVNTITVDGNNNRTFDLKFDEDSLNGSKYTLTVKNIIDTEAKPNLIDIYTATLSGTDDEGVKVADIVKRADDEQAVTVFFNKTMDEESISNKSNYLFRDGTGDVRNLPGGATVTPASDDKSATIEFPSNYTIGNGTTAGSVLQIGVQNVVDKNGKSLSLGYIGDINTASDNGPAIISGTADMSFSGDDIIVKVSLSSALDTLDMNDFRVDGCKPDSVTTSGNTVILIYKSGVKNNEKIDDIKNCGESTNLSVVNTGSLDAAGRTIRTGSTKVYIPPVTKSDDFEAISQSNADTINVVFNQDIDTAIQNRYGDDFIFTDVTTGKTLTPNAISVDDKTVIYRFSSSSFNKGDLIKIAANRDSLAISIRSEKHDNAAYTMYSPSSDDLDGYTITAK</sequence>